<feature type="chain" id="PRO_5011518286" evidence="3">
    <location>
        <begin position="23"/>
        <end position="365"/>
    </location>
</feature>
<evidence type="ECO:0000313" key="4">
    <source>
        <dbReference type="EMBL" id="SDL70794.1"/>
    </source>
</evidence>
<dbReference type="Gene3D" id="2.20.110.10">
    <property type="entry name" value="Histone H3 K4-specific methyltransferase SET7/9 N-terminal domain"/>
    <property type="match status" value="2"/>
</dbReference>
<accession>A0A1G9M9J9</accession>
<evidence type="ECO:0000256" key="3">
    <source>
        <dbReference type="SAM" id="SignalP"/>
    </source>
</evidence>
<keyword evidence="3" id="KW-0732">Signal</keyword>
<dbReference type="SUPFAM" id="SSF82185">
    <property type="entry name" value="Histone H3 K4-specific methyltransferase SET7/9 N-terminal domain"/>
    <property type="match status" value="1"/>
</dbReference>
<evidence type="ECO:0000256" key="2">
    <source>
        <dbReference type="SAM" id="MobiDB-lite"/>
    </source>
</evidence>
<feature type="signal peptide" evidence="3">
    <location>
        <begin position="1"/>
        <end position="22"/>
    </location>
</feature>
<keyword evidence="1" id="KW-0677">Repeat</keyword>
<feature type="compositionally biased region" description="Basic and acidic residues" evidence="2">
    <location>
        <begin position="221"/>
        <end position="234"/>
    </location>
</feature>
<protein>
    <submittedName>
        <fullName evidence="4">Uncharacterized conserved protein</fullName>
    </submittedName>
</protein>
<dbReference type="OrthoDB" id="1173761at2"/>
<evidence type="ECO:0000256" key="1">
    <source>
        <dbReference type="ARBA" id="ARBA00022737"/>
    </source>
</evidence>
<evidence type="ECO:0000313" key="5">
    <source>
        <dbReference type="Proteomes" id="UP000198901"/>
    </source>
</evidence>
<dbReference type="PANTHER" id="PTHR43215">
    <property type="entry name" value="RADIAL SPOKE HEAD 1 HOMOLOG"/>
    <property type="match status" value="1"/>
</dbReference>
<feature type="region of interest" description="Disordered" evidence="2">
    <location>
        <begin position="204"/>
        <end position="237"/>
    </location>
</feature>
<dbReference type="Proteomes" id="UP000198901">
    <property type="component" value="Unassembled WGS sequence"/>
</dbReference>
<dbReference type="RefSeq" id="WP_093199893.1">
    <property type="nucleotide sequence ID" value="NZ_FNGS01000003.1"/>
</dbReference>
<organism evidence="4 5">
    <name type="scientific">Siphonobacter aquaeclarae</name>
    <dbReference type="NCBI Taxonomy" id="563176"/>
    <lineage>
        <taxon>Bacteria</taxon>
        <taxon>Pseudomonadati</taxon>
        <taxon>Bacteroidota</taxon>
        <taxon>Cytophagia</taxon>
        <taxon>Cytophagales</taxon>
        <taxon>Cytophagaceae</taxon>
        <taxon>Siphonobacter</taxon>
    </lineage>
</organism>
<dbReference type="STRING" id="563176.SAMN04488090_1502"/>
<dbReference type="SMART" id="SM00698">
    <property type="entry name" value="MORN"/>
    <property type="match status" value="4"/>
</dbReference>
<keyword evidence="5" id="KW-1185">Reference proteome</keyword>
<proteinExistence type="predicted"/>
<dbReference type="Pfam" id="PF02493">
    <property type="entry name" value="MORN"/>
    <property type="match status" value="4"/>
</dbReference>
<dbReference type="AlphaFoldDB" id="A0A1G9M9J9"/>
<reference evidence="4 5" key="1">
    <citation type="submission" date="2016-10" db="EMBL/GenBank/DDBJ databases">
        <authorList>
            <person name="de Groot N.N."/>
        </authorList>
    </citation>
    <scope>NUCLEOTIDE SEQUENCE [LARGE SCALE GENOMIC DNA]</scope>
    <source>
        <strain evidence="4 5">DSM 21668</strain>
    </source>
</reference>
<dbReference type="PANTHER" id="PTHR43215:SF14">
    <property type="entry name" value="RADIAL SPOKE HEAD 1 HOMOLOG"/>
    <property type="match status" value="1"/>
</dbReference>
<dbReference type="InterPro" id="IPR003409">
    <property type="entry name" value="MORN"/>
</dbReference>
<name>A0A1G9M9J9_9BACT</name>
<sequence>MNLLFRTGLALGLWTLALSAWAQGEERFSTWTFGAQKTQRGGPCDVYMFKSNDHAEKVVDNILRSAGMGFGKRNFQVVECPRTDNCYATIINGVRYIVYDNSFLKLVEDRTHTDWAAISIMAHEIGHHILGHTSDGMGSRPDKELQADYFSGFVVHNLGGSLEEAQIAIRVLQGEEGDASHPPRRDRLATIEKGWREADSFYPRLVKNSSSPTPPPAPEIVKNEPKPEPPKTETRTGCIDGNCDDGEGVYINRKTLERYEGEWQESRPHGFGIQFYANGKKKYEGEFANGKFDGNGTLWLSNGNIYTGDFKTGTVHGKGVLLYANGDRYMGEFRNGQRHGQGKYVYAGGRQEVVYYVNDARRKAE</sequence>
<dbReference type="EMBL" id="FNGS01000003">
    <property type="protein sequence ID" value="SDL70794.1"/>
    <property type="molecule type" value="Genomic_DNA"/>
</dbReference>
<gene>
    <name evidence="4" type="ORF">SAMN04488090_1502</name>
</gene>